<dbReference type="InterPro" id="IPR007263">
    <property type="entry name" value="DCC1-like"/>
</dbReference>
<feature type="transmembrane region" description="Helical" evidence="1">
    <location>
        <begin position="76"/>
        <end position="99"/>
    </location>
</feature>
<gene>
    <name evidence="2" type="ORF">SAMN04488123_104202</name>
</gene>
<keyword evidence="3" id="KW-1185">Reference proteome</keyword>
<sequence>MDKHVVFYDAECPLCRWVKFILQKLDWLDAVDWFPVQEVSEATREKANAYKNMYDEIYMLTTDKQLLTGYNTVRKLLSLLPATFPVAILMYMPFTRVLGSPAYRYFSRRRYRWFGRVDYERG</sequence>
<dbReference type="Proteomes" id="UP000198853">
    <property type="component" value="Unassembled WGS sequence"/>
</dbReference>
<reference evidence="2 3" key="1">
    <citation type="submission" date="2016-10" db="EMBL/GenBank/DDBJ databases">
        <authorList>
            <person name="de Groot N.N."/>
        </authorList>
    </citation>
    <scope>NUCLEOTIDE SEQUENCE [LARGE SCALE GENOMIC DNA]</scope>
    <source>
        <strain evidence="2 3">DSM 21771</strain>
    </source>
</reference>
<dbReference type="AlphaFoldDB" id="A0A1G8MK24"/>
<organism evidence="2 3">
    <name type="scientific">Natribacillus halophilus</name>
    <dbReference type="NCBI Taxonomy" id="549003"/>
    <lineage>
        <taxon>Bacteria</taxon>
        <taxon>Bacillati</taxon>
        <taxon>Bacillota</taxon>
        <taxon>Bacilli</taxon>
        <taxon>Bacillales</taxon>
        <taxon>Bacillaceae</taxon>
        <taxon>Natribacillus</taxon>
    </lineage>
</organism>
<evidence type="ECO:0000256" key="1">
    <source>
        <dbReference type="SAM" id="Phobius"/>
    </source>
</evidence>
<proteinExistence type="predicted"/>
<dbReference type="Pfam" id="PF04134">
    <property type="entry name" value="DCC1-like"/>
    <property type="match status" value="1"/>
</dbReference>
<protein>
    <submittedName>
        <fullName evidence="2">Predicted thiol-disulfide oxidoreductase YuxK, DCC family</fullName>
    </submittedName>
</protein>
<evidence type="ECO:0000313" key="2">
    <source>
        <dbReference type="EMBL" id="SDI68204.1"/>
    </source>
</evidence>
<keyword evidence="1" id="KW-0472">Membrane</keyword>
<keyword evidence="1" id="KW-1133">Transmembrane helix</keyword>
<dbReference type="OrthoDB" id="9785438at2"/>
<dbReference type="RefSeq" id="WP_090397419.1">
    <property type="nucleotide sequence ID" value="NZ_FNEN01000004.1"/>
</dbReference>
<evidence type="ECO:0000313" key="3">
    <source>
        <dbReference type="Proteomes" id="UP000198853"/>
    </source>
</evidence>
<dbReference type="EMBL" id="FNEN01000004">
    <property type="protein sequence ID" value="SDI68204.1"/>
    <property type="molecule type" value="Genomic_DNA"/>
</dbReference>
<accession>A0A1G8MK24</accession>
<keyword evidence="1" id="KW-0812">Transmembrane</keyword>
<dbReference type="GO" id="GO:0015035">
    <property type="term" value="F:protein-disulfide reductase activity"/>
    <property type="evidence" value="ECO:0007669"/>
    <property type="project" value="InterPro"/>
</dbReference>
<name>A0A1G8MK24_9BACI</name>